<dbReference type="EMBL" id="CP014168">
    <property type="protein sequence ID" value="AOH85741.1"/>
    <property type="molecule type" value="Genomic_DNA"/>
</dbReference>
<organism evidence="1 2">
    <name type="scientific">Sphingomonas panacis</name>
    <dbReference type="NCBI Taxonomy" id="1560345"/>
    <lineage>
        <taxon>Bacteria</taxon>
        <taxon>Pseudomonadati</taxon>
        <taxon>Pseudomonadota</taxon>
        <taxon>Alphaproteobacteria</taxon>
        <taxon>Sphingomonadales</taxon>
        <taxon>Sphingomonadaceae</taxon>
        <taxon>Sphingomonas</taxon>
    </lineage>
</organism>
<name>A0A1B3ZE88_9SPHN</name>
<keyword evidence="2" id="KW-1185">Reference proteome</keyword>
<dbReference type="KEGG" id="span:AWL63_19115"/>
<sequence length="118" mass="13248">MNSYFVRIQLNAINGVSADRHTYDRLHAAMARIGASRTITGYDRGFAETYDLPHAEYTMESKLDVQRLRDAIAGGVSTQWADNEILVIEWAKCAWKLSKHVPALPSRTGTQSVLGFYN</sequence>
<evidence type="ECO:0000313" key="2">
    <source>
        <dbReference type="Proteomes" id="UP000094256"/>
    </source>
</evidence>
<evidence type="ECO:0000313" key="1">
    <source>
        <dbReference type="EMBL" id="AOH85741.1"/>
    </source>
</evidence>
<dbReference type="Proteomes" id="UP000094256">
    <property type="component" value="Chromosome"/>
</dbReference>
<dbReference type="AlphaFoldDB" id="A0A1B3ZE88"/>
<protein>
    <submittedName>
        <fullName evidence="1">Uncharacterized protein</fullName>
    </submittedName>
</protein>
<accession>A0A1B3ZE88</accession>
<dbReference type="RefSeq" id="WP_069206270.1">
    <property type="nucleotide sequence ID" value="NZ_CP014168.1"/>
</dbReference>
<gene>
    <name evidence="1" type="ORF">AWL63_19115</name>
</gene>
<reference evidence="1 2" key="1">
    <citation type="submission" date="2016-01" db="EMBL/GenBank/DDBJ databases">
        <title>Complete genome and mega plasmid sequence of Sphingomonas panacis DCY99 elicits systemic resistance in rice to Xanthomonas oryzae.</title>
        <authorList>
            <person name="Kim Y.J."/>
            <person name="Yang D.C."/>
            <person name="Sing P."/>
        </authorList>
    </citation>
    <scope>NUCLEOTIDE SEQUENCE [LARGE SCALE GENOMIC DNA]</scope>
    <source>
        <strain evidence="1 2">DCY99</strain>
    </source>
</reference>
<proteinExistence type="predicted"/>